<proteinExistence type="inferred from homology"/>
<dbReference type="EMBL" id="CP106982">
    <property type="protein sequence ID" value="UYF95275.1"/>
    <property type="molecule type" value="Genomic_DNA"/>
</dbReference>
<dbReference type="InterPro" id="IPR043129">
    <property type="entry name" value="ATPase_NBD"/>
</dbReference>
<dbReference type="PROSITE" id="PS01125">
    <property type="entry name" value="ROK"/>
    <property type="match status" value="1"/>
</dbReference>
<dbReference type="PANTHER" id="PTHR18964">
    <property type="entry name" value="ROK (REPRESSOR, ORF, KINASE) FAMILY"/>
    <property type="match status" value="1"/>
</dbReference>
<dbReference type="GeneID" id="83619912"/>
<accession>A0AA46PBH8</accession>
<organism evidence="2 3">
    <name type="scientific">Rhodococcus aetherivorans</name>
    <dbReference type="NCBI Taxonomy" id="191292"/>
    <lineage>
        <taxon>Bacteria</taxon>
        <taxon>Bacillati</taxon>
        <taxon>Actinomycetota</taxon>
        <taxon>Actinomycetes</taxon>
        <taxon>Mycobacteriales</taxon>
        <taxon>Nocardiaceae</taxon>
        <taxon>Rhodococcus</taxon>
    </lineage>
</organism>
<sequence>MVALALDVGGTKMAAARVRADGTLDAPRTVPTPAAGVWAACAELLRRVSAGAEVTAVGIASAGPVDVGAGAVAPINIGEWAGGFGLVDAVRGLFPRSRVRLAVDGAAAALAEHRLGAGRGATDLVGVVVSTGIGGGLVLGGRIAGGRTGNAGHIGHMVSSVGADPCACGGVGCVETVASGPAAVRWAREHGWSGADGAALARAAGAGDPVAVAALGRAGAALGEVFASAAALVDVDLVVVGGGFAQAGEPMWRPMREAAARHARLPFLTGLEIVPARLAAVGTLTGAGILAVGD</sequence>
<gene>
    <name evidence="2" type="ORF">OCS65_05805</name>
</gene>
<dbReference type="Proteomes" id="UP001163947">
    <property type="component" value="Chromosome"/>
</dbReference>
<dbReference type="Gene3D" id="3.30.420.40">
    <property type="match status" value="2"/>
</dbReference>
<dbReference type="RefSeq" id="WP_050035914.1">
    <property type="nucleotide sequence ID" value="NZ_CP011341.1"/>
</dbReference>
<comment type="similarity">
    <text evidence="1">Belongs to the ROK (NagC/XylR) family.</text>
</comment>
<dbReference type="AlphaFoldDB" id="A0AA46PBH8"/>
<evidence type="ECO:0000256" key="1">
    <source>
        <dbReference type="ARBA" id="ARBA00006479"/>
    </source>
</evidence>
<reference evidence="2" key="1">
    <citation type="submission" date="2022-09" db="EMBL/GenBank/DDBJ databases">
        <title>The genome sequence of Rhodococcus aetherivorans N1.</title>
        <authorList>
            <person name="Jiang W."/>
        </authorList>
    </citation>
    <scope>NUCLEOTIDE SEQUENCE</scope>
    <source>
        <strain evidence="2">N1</strain>
    </source>
</reference>
<dbReference type="InterPro" id="IPR049874">
    <property type="entry name" value="ROK_cs"/>
</dbReference>
<dbReference type="Pfam" id="PF00480">
    <property type="entry name" value="ROK"/>
    <property type="match status" value="1"/>
</dbReference>
<evidence type="ECO:0000313" key="2">
    <source>
        <dbReference type="EMBL" id="UYF95275.1"/>
    </source>
</evidence>
<dbReference type="PANTHER" id="PTHR18964:SF169">
    <property type="entry name" value="N-ACETYLMANNOSAMINE KINASE"/>
    <property type="match status" value="1"/>
</dbReference>
<name>A0AA46PBH8_9NOCA</name>
<dbReference type="SUPFAM" id="SSF53067">
    <property type="entry name" value="Actin-like ATPase domain"/>
    <property type="match status" value="1"/>
</dbReference>
<protein>
    <submittedName>
        <fullName evidence="2">ROK family protein</fullName>
    </submittedName>
</protein>
<dbReference type="InterPro" id="IPR000600">
    <property type="entry name" value="ROK"/>
</dbReference>
<evidence type="ECO:0000313" key="3">
    <source>
        <dbReference type="Proteomes" id="UP001163947"/>
    </source>
</evidence>
<dbReference type="KEGG" id="rav:AAT18_22520"/>